<dbReference type="AlphaFoldDB" id="A0A934VW30"/>
<reference evidence="3" key="1">
    <citation type="submission" date="2021-01" db="EMBL/GenBank/DDBJ databases">
        <title>Modified the classification status of verrucomicrobia.</title>
        <authorList>
            <person name="Feng X."/>
        </authorList>
    </citation>
    <scope>NUCLEOTIDE SEQUENCE</scope>
    <source>
        <strain evidence="3">KCTC 22041</strain>
    </source>
</reference>
<evidence type="ECO:0008006" key="5">
    <source>
        <dbReference type="Google" id="ProtNLM"/>
    </source>
</evidence>
<feature type="transmembrane region" description="Helical" evidence="2">
    <location>
        <begin position="132"/>
        <end position="152"/>
    </location>
</feature>
<accession>A0A934VW30</accession>
<keyword evidence="4" id="KW-1185">Reference proteome</keyword>
<protein>
    <recommendedName>
        <fullName evidence="5">Transmembrane protein</fullName>
    </recommendedName>
</protein>
<keyword evidence="2" id="KW-0472">Membrane</keyword>
<evidence type="ECO:0000313" key="3">
    <source>
        <dbReference type="EMBL" id="MBK1882094.1"/>
    </source>
</evidence>
<sequence>MKLSPLPIAPSDASPKIAPAENNQQMHGFVDEDAILELIDPTRAQRPSPSVQDLILTADEDDFAGWMRTPKTEPRQLVAVAPPSPQPPVSKSSATAISLNLEKQRPAAPKLTFRSLEQEPGIGAPHSGGHRWWIATVAGLSLAALMAGGLITHSLKTRHEIKSTHGTSEIWWKSPATQTAVATESKNKIHSTELSLLTPSVSR</sequence>
<evidence type="ECO:0000256" key="2">
    <source>
        <dbReference type="SAM" id="Phobius"/>
    </source>
</evidence>
<feature type="region of interest" description="Disordered" evidence="1">
    <location>
        <begin position="1"/>
        <end position="28"/>
    </location>
</feature>
<proteinExistence type="predicted"/>
<gene>
    <name evidence="3" type="ORF">JIN85_06700</name>
</gene>
<organism evidence="3 4">
    <name type="scientific">Luteolibacter pohnpeiensis</name>
    <dbReference type="NCBI Taxonomy" id="454153"/>
    <lineage>
        <taxon>Bacteria</taxon>
        <taxon>Pseudomonadati</taxon>
        <taxon>Verrucomicrobiota</taxon>
        <taxon>Verrucomicrobiia</taxon>
        <taxon>Verrucomicrobiales</taxon>
        <taxon>Verrucomicrobiaceae</taxon>
        <taxon>Luteolibacter</taxon>
    </lineage>
</organism>
<keyword evidence="2" id="KW-0812">Transmembrane</keyword>
<keyword evidence="2" id="KW-1133">Transmembrane helix</keyword>
<name>A0A934VW30_9BACT</name>
<dbReference type="EMBL" id="JAENIJ010000008">
    <property type="protein sequence ID" value="MBK1882094.1"/>
    <property type="molecule type" value="Genomic_DNA"/>
</dbReference>
<evidence type="ECO:0000313" key="4">
    <source>
        <dbReference type="Proteomes" id="UP000603141"/>
    </source>
</evidence>
<evidence type="ECO:0000256" key="1">
    <source>
        <dbReference type="SAM" id="MobiDB-lite"/>
    </source>
</evidence>
<comment type="caution">
    <text evidence="3">The sequence shown here is derived from an EMBL/GenBank/DDBJ whole genome shotgun (WGS) entry which is preliminary data.</text>
</comment>
<dbReference type="RefSeq" id="WP_200268894.1">
    <property type="nucleotide sequence ID" value="NZ_JAENIJ010000008.1"/>
</dbReference>
<dbReference type="Proteomes" id="UP000603141">
    <property type="component" value="Unassembled WGS sequence"/>
</dbReference>